<accession>A0A292PLG2</accession>
<comment type="function">
    <text evidence="9">Component of the coat protein complex II (COPII) which promotes the formation of transport vesicles from the endoplasmic reticulum (ER). The coat has two main functions, the physical deformation of the endoplasmic reticulum membrane into vesicles and the selection of cargo molecules.</text>
</comment>
<dbReference type="InterPro" id="IPR007123">
    <property type="entry name" value="Gelsolin-like_dom"/>
</dbReference>
<dbReference type="SUPFAM" id="SSF53300">
    <property type="entry name" value="vWA-like"/>
    <property type="match status" value="1"/>
</dbReference>
<feature type="domain" description="Sec23/Sec24 trunk" evidence="13">
    <location>
        <begin position="415"/>
        <end position="670"/>
    </location>
</feature>
<dbReference type="InterPro" id="IPR036174">
    <property type="entry name" value="Znf_Sec23_Sec24_sf"/>
</dbReference>
<dbReference type="GO" id="GO:0006886">
    <property type="term" value="P:intracellular protein transport"/>
    <property type="evidence" value="ECO:0007669"/>
    <property type="project" value="InterPro"/>
</dbReference>
<dbReference type="AlphaFoldDB" id="A0A292PLG2"/>
<dbReference type="InterPro" id="IPR006896">
    <property type="entry name" value="Sec23/24_trunk_dom"/>
</dbReference>
<feature type="domain" description="Sec23/Sec24 beta-sandwich" evidence="15">
    <location>
        <begin position="676"/>
        <end position="759"/>
    </location>
</feature>
<feature type="region of interest" description="Disordered" evidence="10">
    <location>
        <begin position="215"/>
        <end position="235"/>
    </location>
</feature>
<keyword evidence="8" id="KW-0968">Cytoplasmic vesicle</keyword>
<dbReference type="SUPFAM" id="SSF81995">
    <property type="entry name" value="beta-sandwich domain of Sec23/24"/>
    <property type="match status" value="1"/>
</dbReference>
<evidence type="ECO:0000259" key="13">
    <source>
        <dbReference type="Pfam" id="PF04811"/>
    </source>
</evidence>
<dbReference type="GO" id="GO:0008270">
    <property type="term" value="F:zinc ion binding"/>
    <property type="evidence" value="ECO:0007669"/>
    <property type="project" value="InterPro"/>
</dbReference>
<evidence type="ECO:0000256" key="9">
    <source>
        <dbReference type="ARBA" id="ARBA00025471"/>
    </source>
</evidence>
<dbReference type="Gene3D" id="3.40.50.410">
    <property type="entry name" value="von Willebrand factor, type A domain"/>
    <property type="match status" value="1"/>
</dbReference>
<dbReference type="Pfam" id="PF04815">
    <property type="entry name" value="Sec23_helical"/>
    <property type="match status" value="1"/>
</dbReference>
<dbReference type="PANTHER" id="PTHR13803">
    <property type="entry name" value="SEC24-RELATED PROTEIN"/>
    <property type="match status" value="1"/>
</dbReference>
<dbReference type="Gene3D" id="2.30.30.380">
    <property type="entry name" value="Zn-finger domain of Sec23/24"/>
    <property type="match status" value="1"/>
</dbReference>
<dbReference type="InterPro" id="IPR006900">
    <property type="entry name" value="Sec23/24_helical_dom"/>
</dbReference>
<evidence type="ECO:0000256" key="4">
    <source>
        <dbReference type="ARBA" id="ARBA00008334"/>
    </source>
</evidence>
<dbReference type="InterPro" id="IPR029006">
    <property type="entry name" value="ADF-H/Gelsolin-like_dom_sf"/>
</dbReference>
<dbReference type="Gene3D" id="2.60.40.1670">
    <property type="entry name" value="beta-sandwich domain of Sec23/24"/>
    <property type="match status" value="1"/>
</dbReference>
<feature type="domain" description="Gelsolin-like" evidence="11">
    <location>
        <begin position="899"/>
        <end position="970"/>
    </location>
</feature>
<dbReference type="Gene3D" id="1.20.120.730">
    <property type="entry name" value="Sec23/Sec24 helical domain"/>
    <property type="match status" value="1"/>
</dbReference>
<dbReference type="InterPro" id="IPR012990">
    <property type="entry name" value="Beta-sandwich_Sec23_24"/>
</dbReference>
<evidence type="ECO:0000256" key="3">
    <source>
        <dbReference type="ARBA" id="ARBA00004397"/>
    </source>
</evidence>
<feature type="domain" description="Zinc finger Sec23/Sec24-type" evidence="12">
    <location>
        <begin position="326"/>
        <end position="365"/>
    </location>
</feature>
<dbReference type="Gene3D" id="3.40.20.10">
    <property type="entry name" value="Severin"/>
    <property type="match status" value="1"/>
</dbReference>
<dbReference type="Pfam" id="PF08033">
    <property type="entry name" value="Sec23_BS"/>
    <property type="match status" value="1"/>
</dbReference>
<evidence type="ECO:0000256" key="7">
    <source>
        <dbReference type="ARBA" id="ARBA00022927"/>
    </source>
</evidence>
<reference evidence="16" key="1">
    <citation type="submission" date="2015-10" db="EMBL/GenBank/DDBJ databases">
        <authorList>
            <person name="Regsiter A."/>
            <person name="william w."/>
        </authorList>
    </citation>
    <scope>NUCLEOTIDE SEQUENCE</scope>
    <source>
        <strain evidence="16">Montdore</strain>
    </source>
</reference>
<dbReference type="SUPFAM" id="SSF81811">
    <property type="entry name" value="Helical domain of Sec23/24"/>
    <property type="match status" value="1"/>
</dbReference>
<dbReference type="InterPro" id="IPR050550">
    <property type="entry name" value="SEC23_SEC24_subfamily"/>
</dbReference>
<evidence type="ECO:0000313" key="16">
    <source>
        <dbReference type="EMBL" id="CUS08502.1"/>
    </source>
</evidence>
<dbReference type="GO" id="GO:0000139">
    <property type="term" value="C:Golgi membrane"/>
    <property type="evidence" value="ECO:0007669"/>
    <property type="project" value="UniProtKB-SubCell"/>
</dbReference>
<dbReference type="InterPro" id="IPR036465">
    <property type="entry name" value="vWFA_dom_sf"/>
</dbReference>
<evidence type="ECO:0000259" key="12">
    <source>
        <dbReference type="Pfam" id="PF04810"/>
    </source>
</evidence>
<proteinExistence type="inferred from homology"/>
<keyword evidence="17" id="KW-1185">Reference proteome</keyword>
<evidence type="ECO:0000256" key="8">
    <source>
        <dbReference type="ARBA" id="ARBA00023329"/>
    </source>
</evidence>
<dbReference type="SUPFAM" id="SSF82919">
    <property type="entry name" value="Zn-finger domain of Sec23/24"/>
    <property type="match status" value="1"/>
</dbReference>
<dbReference type="InterPro" id="IPR036180">
    <property type="entry name" value="Gelsolin-like_dom_sf"/>
</dbReference>
<keyword evidence="7" id="KW-0653">Protein transport</keyword>
<keyword evidence="6" id="KW-0931">ER-Golgi transport</keyword>
<organism evidence="16 17">
    <name type="scientific">Tuber aestivum</name>
    <name type="common">summer truffle</name>
    <dbReference type="NCBI Taxonomy" id="59557"/>
    <lineage>
        <taxon>Eukaryota</taxon>
        <taxon>Fungi</taxon>
        <taxon>Dikarya</taxon>
        <taxon>Ascomycota</taxon>
        <taxon>Pezizomycotina</taxon>
        <taxon>Pezizomycetes</taxon>
        <taxon>Pezizales</taxon>
        <taxon>Tuberaceae</taxon>
        <taxon>Tuber</taxon>
    </lineage>
</organism>
<evidence type="ECO:0008006" key="18">
    <source>
        <dbReference type="Google" id="ProtNLM"/>
    </source>
</evidence>
<evidence type="ECO:0000256" key="6">
    <source>
        <dbReference type="ARBA" id="ARBA00022892"/>
    </source>
</evidence>
<dbReference type="GO" id="GO:0090110">
    <property type="term" value="P:COPII-coated vesicle cargo loading"/>
    <property type="evidence" value="ECO:0007669"/>
    <property type="project" value="TreeGrafter"/>
</dbReference>
<dbReference type="Pfam" id="PF04810">
    <property type="entry name" value="zf-Sec23_Sec24"/>
    <property type="match status" value="1"/>
</dbReference>
<evidence type="ECO:0000256" key="1">
    <source>
        <dbReference type="ARBA" id="ARBA00004255"/>
    </source>
</evidence>
<protein>
    <recommendedName>
        <fullName evidence="18">Sec23/Sec24 family protein</fullName>
    </recommendedName>
</protein>
<feature type="compositionally biased region" description="Low complexity" evidence="10">
    <location>
        <begin position="41"/>
        <end position="60"/>
    </location>
</feature>
<evidence type="ECO:0000256" key="2">
    <source>
        <dbReference type="ARBA" id="ARBA00004299"/>
    </source>
</evidence>
<evidence type="ECO:0000256" key="10">
    <source>
        <dbReference type="SAM" id="MobiDB-lite"/>
    </source>
</evidence>
<comment type="similarity">
    <text evidence="4">Belongs to the SEC23/SEC24 family. SEC24 subfamily.</text>
</comment>
<evidence type="ECO:0000256" key="5">
    <source>
        <dbReference type="ARBA" id="ARBA00022448"/>
    </source>
</evidence>
<dbReference type="SUPFAM" id="SSF82754">
    <property type="entry name" value="C-terminal, gelsolin-like domain of Sec23/24"/>
    <property type="match status" value="1"/>
</dbReference>
<evidence type="ECO:0000259" key="14">
    <source>
        <dbReference type="Pfam" id="PF04815"/>
    </source>
</evidence>
<dbReference type="InterPro" id="IPR036175">
    <property type="entry name" value="Sec23/24_helical_dom_sf"/>
</dbReference>
<sequence>MAEMAMYHSLGQDTDDPSANPPPPAGPQQQYLPPAAPPPTGYQQPGPAPYQQQQPATYGQVSLPPDPSSYRASTPYGQAAPPPSLSPYQQQGPYGPPTQQPGLYGPPGGDVRGLAQSISGMDLAGGVGTTPGTISKASRKKARAYHNLDQSSEPSNGPNLPAFTPNVANQMPSSFLGQQQAMSPGQGNSQFPAPANPTFVPAAPAAPAAFAARSGSSNVGQAGGKVNPSDIPSIPGHRDHYIAQYRATMYPTLARHQPPHATSDYIAHDQGNASPRLCRLTLNSIPATADLLASTSLPLALLIQPLAKLKDEEEPIPVLDFGEMGPPRCRRCRTYINPFMTFLQGGGRFRCNMCLFPNNEVPSEYYAPVDMSGARVDRNQRPELMRGTVEFVVPKEYWAKKDGEGAGGEEGKGGSPMRWIFLVDVSENAINRGVLESVVGGIREALYGGSAYENAPEGHESEDGKEGKRRRLPKGCKIGICTFDKDVQFYNLNPNLDQAQMMVMPDIEDPFVPLSEGLFVDPYESRAIIESLLESLPTLFMHIKNAEPALLPALSTALSALQDTGGKIICSLSTLPTWGPHRLFMRDDPKLYHSEKEKVLFQTEHQAWRKVSGRLVEAGVGVDFFMTPSAYIDVATVGHIASTTGGEIFFYPNFVAERDAHKLRSELSHSFHRETGYQSLMKVRCSNGLQVSTYHGNFLQRSHAGDVEFGAIDADKCVSVMFSYDGKLDSKIDAHFQSALLYTTRQGERRVRCSNIVAGVTENTRDAIKMADQDAVLGVLAREAASRMIEKPLKEIRGALTEKCVEILAAYRKTSGGSPPGQLVLPETLKEFAMYVLALLKTRAFRGGSVASDMRVHSMRLLKSMGPAELQLYLYPRILPVHSMTEEDGFLDSTGHLKIPVALRASFGFIEEGGAYLIDNGQLLLLWLHTHVSPNLLQDLFGPEVNSLSDLDPNMYELPVLETHLNAQVRNVIQYLKTQRGSKAVSIQLARQGFDGAEYEFASSLVEDRNNEERSYVDWLVHVHKFVQLEVTGQRKRDEGDVGMAGMTGMRPPYW</sequence>
<comment type="subcellular location">
    <subcellularLocation>
        <location evidence="2">Cytoplasmic vesicle</location>
        <location evidence="2">COPII-coated vesicle membrane</location>
        <topology evidence="2">Peripheral membrane protein</topology>
        <orientation evidence="2">Cytoplasmic side</orientation>
    </subcellularLocation>
    <subcellularLocation>
        <location evidence="3">Endoplasmic reticulum membrane</location>
        <topology evidence="3">Peripheral membrane protein</topology>
        <orientation evidence="3">Cytoplasmic side</orientation>
    </subcellularLocation>
    <subcellularLocation>
        <location evidence="1">Golgi apparatus membrane</location>
        <topology evidence="1">Peripheral membrane protein</topology>
        <orientation evidence="1">Cytoplasmic side</orientation>
    </subcellularLocation>
</comment>
<dbReference type="GO" id="GO:0070971">
    <property type="term" value="C:endoplasmic reticulum exit site"/>
    <property type="evidence" value="ECO:0007669"/>
    <property type="project" value="TreeGrafter"/>
</dbReference>
<evidence type="ECO:0000259" key="15">
    <source>
        <dbReference type="Pfam" id="PF08033"/>
    </source>
</evidence>
<dbReference type="InterPro" id="IPR006895">
    <property type="entry name" value="Znf_Sec23_Sec24"/>
</dbReference>
<dbReference type="Proteomes" id="UP001412239">
    <property type="component" value="Unassembled WGS sequence"/>
</dbReference>
<feature type="compositionally biased region" description="Polar residues" evidence="10">
    <location>
        <begin position="148"/>
        <end position="158"/>
    </location>
</feature>
<evidence type="ECO:0000313" key="17">
    <source>
        <dbReference type="Proteomes" id="UP001412239"/>
    </source>
</evidence>
<evidence type="ECO:0000259" key="11">
    <source>
        <dbReference type="Pfam" id="PF00626"/>
    </source>
</evidence>
<dbReference type="GO" id="GO:0030127">
    <property type="term" value="C:COPII vesicle coat"/>
    <property type="evidence" value="ECO:0007669"/>
    <property type="project" value="InterPro"/>
</dbReference>
<dbReference type="Pfam" id="PF00626">
    <property type="entry name" value="Gelsolin"/>
    <property type="match status" value="1"/>
</dbReference>
<name>A0A292PLG2_9PEZI</name>
<gene>
    <name evidence="16" type="ORF">GSTUAT00007436001</name>
</gene>
<keyword evidence="5" id="KW-0813">Transport</keyword>
<dbReference type="GO" id="GO:0000149">
    <property type="term" value="F:SNARE binding"/>
    <property type="evidence" value="ECO:0007669"/>
    <property type="project" value="TreeGrafter"/>
</dbReference>
<dbReference type="GO" id="GO:0005789">
    <property type="term" value="C:endoplasmic reticulum membrane"/>
    <property type="evidence" value="ECO:0007669"/>
    <property type="project" value="UniProtKB-SubCell"/>
</dbReference>
<feature type="region of interest" description="Disordered" evidence="10">
    <location>
        <begin position="1"/>
        <end position="161"/>
    </location>
</feature>
<dbReference type="Pfam" id="PF04811">
    <property type="entry name" value="Sec23_trunk"/>
    <property type="match status" value="1"/>
</dbReference>
<dbReference type="EMBL" id="LN891130">
    <property type="protein sequence ID" value="CUS08502.1"/>
    <property type="molecule type" value="Genomic_DNA"/>
</dbReference>
<dbReference type="PANTHER" id="PTHR13803:SF4">
    <property type="entry name" value="SECRETORY 24CD, ISOFORM C"/>
    <property type="match status" value="1"/>
</dbReference>
<feature type="domain" description="Sec23/Sec24 helical" evidence="14">
    <location>
        <begin position="772"/>
        <end position="870"/>
    </location>
</feature>